<accession>A0A0G2A3N4</accession>
<dbReference type="EMBL" id="LCRN01000038">
    <property type="protein sequence ID" value="KKW35472.1"/>
    <property type="molecule type" value="Genomic_DNA"/>
</dbReference>
<organism evidence="1 2">
    <name type="scientific">Candidatus Uhrbacteria bacterium GW2011_GWC2_53_7</name>
    <dbReference type="NCBI Taxonomy" id="1618986"/>
    <lineage>
        <taxon>Bacteria</taxon>
        <taxon>Candidatus Uhriibacteriota</taxon>
    </lineage>
</organism>
<gene>
    <name evidence="1" type="ORF">UY82_C0038G0020</name>
</gene>
<name>A0A0G2A3N4_9BACT</name>
<dbReference type="AlphaFoldDB" id="A0A0G2A3N4"/>
<dbReference type="Proteomes" id="UP000033865">
    <property type="component" value="Unassembled WGS sequence"/>
</dbReference>
<proteinExistence type="predicted"/>
<reference evidence="1 2" key="1">
    <citation type="journal article" date="2015" name="Nature">
        <title>rRNA introns, odd ribosomes, and small enigmatic genomes across a large radiation of phyla.</title>
        <authorList>
            <person name="Brown C.T."/>
            <person name="Hug L.A."/>
            <person name="Thomas B.C."/>
            <person name="Sharon I."/>
            <person name="Castelle C.J."/>
            <person name="Singh A."/>
            <person name="Wilkins M.J."/>
            <person name="Williams K.H."/>
            <person name="Banfield J.F."/>
        </authorList>
    </citation>
    <scope>NUCLEOTIDE SEQUENCE [LARGE SCALE GENOMIC DNA]</scope>
</reference>
<evidence type="ECO:0000313" key="1">
    <source>
        <dbReference type="EMBL" id="KKW35472.1"/>
    </source>
</evidence>
<comment type="caution">
    <text evidence="1">The sequence shown here is derived from an EMBL/GenBank/DDBJ whole genome shotgun (WGS) entry which is preliminary data.</text>
</comment>
<sequence>MFNEGRKPPEALAPLEEIFEALGRELDQSTAEINRLGALIMEIRNKIVHIQEYAQRQDWTLPDDLPPSLMEEWRQNMQAHSSLVHAFNTLVQEINDLNGTMTQLIGTSMLSKPEAADA</sequence>
<protein>
    <submittedName>
        <fullName evidence="1">Uncharacterized protein</fullName>
    </submittedName>
</protein>
<evidence type="ECO:0000313" key="2">
    <source>
        <dbReference type="Proteomes" id="UP000033865"/>
    </source>
</evidence>